<keyword evidence="2" id="KW-1185">Reference proteome</keyword>
<proteinExistence type="predicted"/>
<dbReference type="OrthoDB" id="9809203at2"/>
<reference evidence="1 2" key="2">
    <citation type="submission" date="2018-03" db="EMBL/GenBank/DDBJ databases">
        <authorList>
            <person name="Keele B.F."/>
        </authorList>
    </citation>
    <scope>NUCLEOTIDE SEQUENCE [LARGE SCALE GENOMIC DNA]</scope>
    <source>
        <strain evidence="1 2">D13</strain>
    </source>
</reference>
<accession>A0A2P1PLJ3</accession>
<dbReference type="PANTHER" id="PTHR13812">
    <property type="entry name" value="KETIMINE REDUCTASE MU-CRYSTALLIN"/>
    <property type="match status" value="1"/>
</dbReference>
<gene>
    <name evidence="1" type="ORF">C7S18_00305</name>
</gene>
<reference evidence="1 2" key="1">
    <citation type="submission" date="2018-03" db="EMBL/GenBank/DDBJ databases">
        <title>Ahniella affigens gen. nov., sp. nov., a gammaproteobacterium isolated from sandy soil near a stream.</title>
        <authorList>
            <person name="Ko Y."/>
            <person name="Kim J.-H."/>
        </authorList>
    </citation>
    <scope>NUCLEOTIDE SEQUENCE [LARGE SCALE GENOMIC DNA]</scope>
    <source>
        <strain evidence="1 2">D13</strain>
    </source>
</reference>
<dbReference type="Pfam" id="PF02423">
    <property type="entry name" value="OCD_Mu_crystall"/>
    <property type="match status" value="1"/>
</dbReference>
<evidence type="ECO:0000313" key="1">
    <source>
        <dbReference type="EMBL" id="AVP95728.1"/>
    </source>
</evidence>
<dbReference type="NCBIfam" id="NF005762">
    <property type="entry name" value="PRK07589.1"/>
    <property type="match status" value="1"/>
</dbReference>
<dbReference type="InterPro" id="IPR036291">
    <property type="entry name" value="NAD(P)-bd_dom_sf"/>
</dbReference>
<dbReference type="EMBL" id="CP027860">
    <property type="protein sequence ID" value="AVP95728.1"/>
    <property type="molecule type" value="Genomic_DNA"/>
</dbReference>
<dbReference type="EC" id="4.3.1.12" evidence="1"/>
<dbReference type="Gene3D" id="3.30.1780.10">
    <property type="entry name" value="ornithine cyclodeaminase, domain 1"/>
    <property type="match status" value="1"/>
</dbReference>
<dbReference type="KEGG" id="xba:C7S18_00305"/>
<name>A0A2P1PLJ3_9GAMM</name>
<dbReference type="PANTHER" id="PTHR13812:SF19">
    <property type="entry name" value="KETIMINE REDUCTASE MU-CRYSTALLIN"/>
    <property type="match status" value="1"/>
</dbReference>
<dbReference type="Proteomes" id="UP000241074">
    <property type="component" value="Chromosome"/>
</dbReference>
<dbReference type="AlphaFoldDB" id="A0A2P1PLJ3"/>
<dbReference type="InterPro" id="IPR023401">
    <property type="entry name" value="ODC_N"/>
</dbReference>
<dbReference type="RefSeq" id="WP_106889657.1">
    <property type="nucleotide sequence ID" value="NZ_CP027860.1"/>
</dbReference>
<dbReference type="InterPro" id="IPR003462">
    <property type="entry name" value="ODC_Mu_crystall"/>
</dbReference>
<keyword evidence="1" id="KW-0456">Lyase</keyword>
<dbReference type="Gene3D" id="3.40.50.720">
    <property type="entry name" value="NAD(P)-binding Rossmann-like Domain"/>
    <property type="match status" value="1"/>
</dbReference>
<dbReference type="SUPFAM" id="SSF51735">
    <property type="entry name" value="NAD(P)-binding Rossmann-fold domains"/>
    <property type="match status" value="1"/>
</dbReference>
<dbReference type="GO" id="GO:0008473">
    <property type="term" value="F:ornithine cyclodeaminase activity"/>
    <property type="evidence" value="ECO:0007669"/>
    <property type="project" value="UniProtKB-EC"/>
</dbReference>
<protein>
    <submittedName>
        <fullName evidence="1">Ornithine cyclodeaminase</fullName>
        <ecNumber evidence="1">4.3.1.12</ecNumber>
    </submittedName>
</protein>
<sequence length="347" mass="37695">MTTLLTTRDISRMVQTLGLPTMFQRMHDYLATDFRRWQDFEKCARVASHSEVGVIELMPIADARDYSFKYVNGHPKNTREGLPTVMAFGVLADVATGRPDLLAELTLTTAIRTAGASVLAARVLARPDSRSMALIGNGAQSEFQALAFHYLLGIDEIRVFDVDPAATDKLVAHLRNVPGLRVIRALSTHDAVRGADIVTTVTADKCNATILTPDMIEPGMHINGVGGDCPGKTELHADVLANAAVFVEYEPQTRIEGDLQQMPADFAVTELWQVLTGAHIGRAHAQQVTVFDSVGFALEDYSALRLLRDTAKQLGLGTSVALIPDLADPKDLFGHLMGKQQVLPRAA</sequence>
<organism evidence="1 2">
    <name type="scientific">Ahniella affigens</name>
    <dbReference type="NCBI Taxonomy" id="2021234"/>
    <lineage>
        <taxon>Bacteria</taxon>
        <taxon>Pseudomonadati</taxon>
        <taxon>Pseudomonadota</taxon>
        <taxon>Gammaproteobacteria</taxon>
        <taxon>Lysobacterales</taxon>
        <taxon>Rhodanobacteraceae</taxon>
        <taxon>Ahniella</taxon>
    </lineage>
</organism>
<evidence type="ECO:0000313" key="2">
    <source>
        <dbReference type="Proteomes" id="UP000241074"/>
    </source>
</evidence>